<protein>
    <submittedName>
        <fullName evidence="1">Uncharacterized protein</fullName>
    </submittedName>
</protein>
<name>A0AB39XFN2_9BRAD</name>
<dbReference type="RefSeq" id="WP_369721244.1">
    <property type="nucleotide sequence ID" value="NZ_CP165734.1"/>
</dbReference>
<dbReference type="EMBL" id="CP165734">
    <property type="protein sequence ID" value="XDV56795.1"/>
    <property type="molecule type" value="Genomic_DNA"/>
</dbReference>
<proteinExistence type="predicted"/>
<dbReference type="AlphaFoldDB" id="A0AB39XFN2"/>
<sequence length="304" mass="34652">MRVDDEGYRLQYLKVQGNSRGVSLARKAQRRAPAIDRFALWVSTSRTVDGLWVGSTESKPQPGLRRVEAALGLIKDHDPLNYARTINNLERIWVRLIPNALAHYDPLLSACVIDERLVLPETTALERIASTIVHESTHARLERWGINYDDERVRSRIEAICLRRELKFVGKLAHCEQLQEQISRTLEWCVGDDDYFSNPRFQQRHDQGDDETASGHLRVTSIGLPFHWSALAAKRRFVISFDLSFWPHADGRLTPCYVGSQWQTGSQRQPACAAPRESQLTLPMQALQVNRATSLFELSEPARA</sequence>
<evidence type="ECO:0000313" key="1">
    <source>
        <dbReference type="EMBL" id="XDV56795.1"/>
    </source>
</evidence>
<accession>A0AB39XFN2</accession>
<gene>
    <name evidence="1" type="ORF">AB8Z38_29920</name>
</gene>
<organism evidence="1">
    <name type="scientific">Bradyrhizobium sp. LLZ17</name>
    <dbReference type="NCBI Taxonomy" id="3239388"/>
    <lineage>
        <taxon>Bacteria</taxon>
        <taxon>Pseudomonadati</taxon>
        <taxon>Pseudomonadota</taxon>
        <taxon>Alphaproteobacteria</taxon>
        <taxon>Hyphomicrobiales</taxon>
        <taxon>Nitrobacteraceae</taxon>
        <taxon>Bradyrhizobium</taxon>
    </lineage>
</organism>
<reference evidence="1" key="1">
    <citation type="submission" date="2024-08" db="EMBL/GenBank/DDBJ databases">
        <authorList>
            <person name="Chaddad Z."/>
            <person name="Lamrabet M."/>
            <person name="Bouhnik O."/>
            <person name="Alami S."/>
            <person name="Wipf D."/>
            <person name="Courty P.E."/>
            <person name="Missbah El Idrissi M."/>
        </authorList>
    </citation>
    <scope>NUCLEOTIDE SEQUENCE</scope>
    <source>
        <strain evidence="1">LLZ17</strain>
    </source>
</reference>